<dbReference type="Pfam" id="PF07429">
    <property type="entry name" value="Glyco_transf_56"/>
    <property type="match status" value="1"/>
</dbReference>
<keyword evidence="4 6" id="KW-0808">Transferase</keyword>
<reference evidence="7" key="1">
    <citation type="submission" date="2016-10" db="EMBL/GenBank/DDBJ databases">
        <authorList>
            <person name="Varghese N."/>
            <person name="Submissions S."/>
        </authorList>
    </citation>
    <scope>NUCLEOTIDE SEQUENCE [LARGE SCALE GENOMIC DNA]</scope>
    <source>
        <strain evidence="7">DSM 19315</strain>
    </source>
</reference>
<evidence type="ECO:0000256" key="3">
    <source>
        <dbReference type="ARBA" id="ARBA00022676"/>
    </source>
</evidence>
<name>A0A1I2XSD5_9BACT</name>
<dbReference type="STRING" id="435880.SAMN04487988_12214"/>
<dbReference type="GO" id="GO:0009246">
    <property type="term" value="P:enterobacterial common antigen biosynthetic process"/>
    <property type="evidence" value="ECO:0007669"/>
    <property type="project" value="InterPro"/>
</dbReference>
<keyword evidence="5" id="KW-0472">Membrane</keyword>
<evidence type="ECO:0000256" key="5">
    <source>
        <dbReference type="ARBA" id="ARBA00023136"/>
    </source>
</evidence>
<dbReference type="GO" id="GO:0008417">
    <property type="term" value="F:fucosyltransferase activity"/>
    <property type="evidence" value="ECO:0007669"/>
    <property type="project" value="InterPro"/>
</dbReference>
<keyword evidence="2" id="KW-0997">Cell inner membrane</keyword>
<organism evidence="6 7">
    <name type="scientific">Algoriphagus hitonicola</name>
    <dbReference type="NCBI Taxonomy" id="435880"/>
    <lineage>
        <taxon>Bacteria</taxon>
        <taxon>Pseudomonadati</taxon>
        <taxon>Bacteroidota</taxon>
        <taxon>Cytophagia</taxon>
        <taxon>Cytophagales</taxon>
        <taxon>Cyclobacteriaceae</taxon>
        <taxon>Algoriphagus</taxon>
    </lineage>
</organism>
<accession>A0A1I2XSD5</accession>
<keyword evidence="3 6" id="KW-0328">Glycosyltransferase</keyword>
<evidence type="ECO:0000313" key="7">
    <source>
        <dbReference type="Proteomes" id="UP000199642"/>
    </source>
</evidence>
<gene>
    <name evidence="6" type="ORF">SAMN04487988_12214</name>
</gene>
<evidence type="ECO:0000256" key="2">
    <source>
        <dbReference type="ARBA" id="ARBA00022519"/>
    </source>
</evidence>
<proteinExistence type="predicted"/>
<keyword evidence="1" id="KW-1003">Cell membrane</keyword>
<dbReference type="AlphaFoldDB" id="A0A1I2XSD5"/>
<evidence type="ECO:0000313" key="6">
    <source>
        <dbReference type="EMBL" id="SFH15989.1"/>
    </source>
</evidence>
<dbReference type="EMBL" id="FOPC01000022">
    <property type="protein sequence ID" value="SFH15989.1"/>
    <property type="molecule type" value="Genomic_DNA"/>
</dbReference>
<keyword evidence="7" id="KW-1185">Reference proteome</keyword>
<protein>
    <submittedName>
        <fullName evidence="6">4-alpha-L-fucosyltransferase glycosyl transferase group 56</fullName>
    </submittedName>
</protein>
<dbReference type="InterPro" id="IPR009993">
    <property type="entry name" value="WecF"/>
</dbReference>
<sequence length="380" mass="45245">MEDEKFTDTIIDQFESVAPNKSIYFVAVENPNLPLKYVKSKNENIVLDTIQSKRFIEIKSRLEFYDVVVLHNLISPYRRNIVEEASFSVRFHWMVWGHDYYNLFVGEKFYLSNQSIRFLKSKRNIYWYIGKFLNNYFPFFDFFLDEKSKSYLKKDINKLIKKIESFSTVVPNEVKIINNSLNKNLKYIPLKYGYLENLILTDQSLICMEDNFFIGNSATPSNNHFEVLDTLSKSEFHKKIYIPVSYGDKTYKNYLKDYISRNVNKDVIFLEDFLDIKRYNEILLTCGNVVMNHYRQQAMGNILIALYNGARVFLNRKNPIYDYLNELGIMFFDTESDLNQFDLLPPFVELAKINRPILKEIYSKENVIEETRHFVEHFLS</sequence>
<dbReference type="Proteomes" id="UP000199642">
    <property type="component" value="Unassembled WGS sequence"/>
</dbReference>
<evidence type="ECO:0000256" key="1">
    <source>
        <dbReference type="ARBA" id="ARBA00022475"/>
    </source>
</evidence>
<evidence type="ECO:0000256" key="4">
    <source>
        <dbReference type="ARBA" id="ARBA00022679"/>
    </source>
</evidence>